<feature type="region of interest" description="Disordered" evidence="2">
    <location>
        <begin position="188"/>
        <end position="215"/>
    </location>
</feature>
<keyword evidence="3" id="KW-0472">Membrane</keyword>
<keyword evidence="1" id="KW-0175">Coiled coil</keyword>
<keyword evidence="5" id="KW-1185">Reference proteome</keyword>
<dbReference type="PANTHER" id="PTHR34462">
    <property type="entry name" value="OS05G0587400 PROTEIN"/>
    <property type="match status" value="1"/>
</dbReference>
<feature type="compositionally biased region" description="Low complexity" evidence="2">
    <location>
        <begin position="200"/>
        <end position="214"/>
    </location>
</feature>
<accession>A0A843V8J2</accession>
<evidence type="ECO:0000256" key="2">
    <source>
        <dbReference type="SAM" id="MobiDB-lite"/>
    </source>
</evidence>
<dbReference type="EMBL" id="NMUH01001014">
    <property type="protein sequence ID" value="MQL87909.1"/>
    <property type="molecule type" value="Genomic_DNA"/>
</dbReference>
<sequence length="499" mass="55467">GEREREREGWWVREVVALREGACITGAVGVVFSILVVSSGSALTTRWAAAWPREIVSCQAEIAWAKCVGPLRFKMKSKANNTIQRPNKLQQAHLEGSNWMLVVGGALLSTLSIRLGWKLKQIFETKRPDDARNTLKEESAMDECSRQSERLVPTNAYKVQELATTLSCFRCGANARAPDSAGGIRWREEAARGGPGRSRGWGWRWRAGHGSSRGQSRRLLAAGVGRWRDWEAEAGKRAGAAGMSQGRADTKHTPTSPMSKGGDPILPLVAISVTESNKDNGVMWASSPEHLELPPRPFHHSNTSDSSCVLESGSDIFSKREVIQKLRRQLKRRDEMILDMQSQITELQKSLSAQIAQSTNLQSQLDCANRELFDSEREIQRLRKAIADHCVADADSPNKSVMSQNWPSETVNGHAKGYTNGYANGFADNVTVVESNYARSEKGRDSERVEMLKREVGELKEVIEGKEFLVQSYKEQKAEPCTKVKELQLRIASQVPNIL</sequence>
<name>A0A843V8J2_COLES</name>
<dbReference type="PANTHER" id="PTHR34462:SF1">
    <property type="entry name" value="OS05G0587400 PROTEIN"/>
    <property type="match status" value="1"/>
</dbReference>
<feature type="coiled-coil region" evidence="1">
    <location>
        <begin position="323"/>
        <end position="385"/>
    </location>
</feature>
<feature type="non-terminal residue" evidence="4">
    <location>
        <position position="1"/>
    </location>
</feature>
<keyword evidence="3" id="KW-0812">Transmembrane</keyword>
<dbReference type="Proteomes" id="UP000652761">
    <property type="component" value="Unassembled WGS sequence"/>
</dbReference>
<dbReference type="AlphaFoldDB" id="A0A843V8J2"/>
<evidence type="ECO:0000313" key="4">
    <source>
        <dbReference type="EMBL" id="MQL87909.1"/>
    </source>
</evidence>
<keyword evidence="3" id="KW-1133">Transmembrane helix</keyword>
<feature type="transmembrane region" description="Helical" evidence="3">
    <location>
        <begin position="21"/>
        <end position="43"/>
    </location>
</feature>
<evidence type="ECO:0000256" key="1">
    <source>
        <dbReference type="SAM" id="Coils"/>
    </source>
</evidence>
<organism evidence="4 5">
    <name type="scientific">Colocasia esculenta</name>
    <name type="common">Wild taro</name>
    <name type="synonym">Arum esculentum</name>
    <dbReference type="NCBI Taxonomy" id="4460"/>
    <lineage>
        <taxon>Eukaryota</taxon>
        <taxon>Viridiplantae</taxon>
        <taxon>Streptophyta</taxon>
        <taxon>Embryophyta</taxon>
        <taxon>Tracheophyta</taxon>
        <taxon>Spermatophyta</taxon>
        <taxon>Magnoliopsida</taxon>
        <taxon>Liliopsida</taxon>
        <taxon>Araceae</taxon>
        <taxon>Aroideae</taxon>
        <taxon>Colocasieae</taxon>
        <taxon>Colocasia</taxon>
    </lineage>
</organism>
<dbReference type="OrthoDB" id="1883104at2759"/>
<protein>
    <submittedName>
        <fullName evidence="4">Uncharacterized protein</fullName>
    </submittedName>
</protein>
<proteinExistence type="predicted"/>
<feature type="region of interest" description="Disordered" evidence="2">
    <location>
        <begin position="235"/>
        <end position="263"/>
    </location>
</feature>
<evidence type="ECO:0000313" key="5">
    <source>
        <dbReference type="Proteomes" id="UP000652761"/>
    </source>
</evidence>
<gene>
    <name evidence="4" type="ORF">Taro_020460</name>
</gene>
<evidence type="ECO:0000256" key="3">
    <source>
        <dbReference type="SAM" id="Phobius"/>
    </source>
</evidence>
<comment type="caution">
    <text evidence="4">The sequence shown here is derived from an EMBL/GenBank/DDBJ whole genome shotgun (WGS) entry which is preliminary data.</text>
</comment>
<reference evidence="4" key="1">
    <citation type="submission" date="2017-07" db="EMBL/GenBank/DDBJ databases">
        <title>Taro Niue Genome Assembly and Annotation.</title>
        <authorList>
            <person name="Atibalentja N."/>
            <person name="Keating K."/>
            <person name="Fields C.J."/>
        </authorList>
    </citation>
    <scope>NUCLEOTIDE SEQUENCE</scope>
    <source>
        <strain evidence="4">Niue_2</strain>
        <tissue evidence="4">Leaf</tissue>
    </source>
</reference>